<keyword evidence="3" id="KW-1185">Reference proteome</keyword>
<keyword evidence="1" id="KW-1133">Transmembrane helix</keyword>
<reference evidence="2 3" key="1">
    <citation type="submission" date="2019-08" db="EMBL/GenBank/DDBJ databases">
        <title>Genome of Vicingus serpentipes NCIMB 15042.</title>
        <authorList>
            <person name="Bowman J.P."/>
        </authorList>
    </citation>
    <scope>NUCLEOTIDE SEQUENCE [LARGE SCALE GENOMIC DNA]</scope>
    <source>
        <strain evidence="2 3">NCIMB 15042</strain>
    </source>
</reference>
<feature type="transmembrane region" description="Helical" evidence="1">
    <location>
        <begin position="213"/>
        <end position="230"/>
    </location>
</feature>
<evidence type="ECO:0000313" key="2">
    <source>
        <dbReference type="EMBL" id="TXB66106.1"/>
    </source>
</evidence>
<organism evidence="2 3">
    <name type="scientific">Vicingus serpentipes</name>
    <dbReference type="NCBI Taxonomy" id="1926625"/>
    <lineage>
        <taxon>Bacteria</taxon>
        <taxon>Pseudomonadati</taxon>
        <taxon>Bacteroidota</taxon>
        <taxon>Flavobacteriia</taxon>
        <taxon>Flavobacteriales</taxon>
        <taxon>Vicingaceae</taxon>
        <taxon>Vicingus</taxon>
    </lineage>
</organism>
<keyword evidence="1" id="KW-0472">Membrane</keyword>
<feature type="transmembrane region" description="Helical" evidence="1">
    <location>
        <begin position="236"/>
        <end position="252"/>
    </location>
</feature>
<name>A0A5C6RUD9_9FLAO</name>
<feature type="transmembrane region" description="Helical" evidence="1">
    <location>
        <begin position="146"/>
        <end position="164"/>
    </location>
</feature>
<evidence type="ECO:0000256" key="1">
    <source>
        <dbReference type="SAM" id="Phobius"/>
    </source>
</evidence>
<dbReference type="EMBL" id="VOOS01000002">
    <property type="protein sequence ID" value="TXB66106.1"/>
    <property type="molecule type" value="Genomic_DNA"/>
</dbReference>
<comment type="caution">
    <text evidence="2">The sequence shown here is derived from an EMBL/GenBank/DDBJ whole genome shotgun (WGS) entry which is preliminary data.</text>
</comment>
<feature type="transmembrane region" description="Helical" evidence="1">
    <location>
        <begin position="74"/>
        <end position="93"/>
    </location>
</feature>
<proteinExistence type="predicted"/>
<feature type="transmembrane region" description="Helical" evidence="1">
    <location>
        <begin position="6"/>
        <end position="23"/>
    </location>
</feature>
<dbReference type="AlphaFoldDB" id="A0A5C6RUD9"/>
<accession>A0A5C6RUD9</accession>
<dbReference type="Proteomes" id="UP000321721">
    <property type="component" value="Unassembled WGS sequence"/>
</dbReference>
<dbReference type="RefSeq" id="WP_147099566.1">
    <property type="nucleotide sequence ID" value="NZ_VOOS01000002.1"/>
</dbReference>
<sequence>MSNIALITFFLTFFLWWSLILLFERYMGMQPLIAKNDAFNELDDKNNTELIYRKSSKSLDKNGEFRIILKPSLYFAKAIAFFMLFMIGLYPFIDGNPSEYVRLFFKFDESVIKLPFVQIASATILSWYLFEIIALMQYYKIQWSTVIHHWLTAFAAIIVLLGVFTPAAILYGIIMVALSFPLPLLQASRLFIGFKHPVFIKKAHIVLSNYYKILLIICIGLQLLMLIHGITTGAYSNLYIATIIFCICGWCYDDLQVVKSLKHGAKRKYAQLDLQKLK</sequence>
<feature type="transmembrane region" description="Helical" evidence="1">
    <location>
        <begin position="113"/>
        <end position="134"/>
    </location>
</feature>
<gene>
    <name evidence="2" type="ORF">FRY74_05920</name>
</gene>
<protein>
    <submittedName>
        <fullName evidence="2">Uncharacterized protein</fullName>
    </submittedName>
</protein>
<feature type="transmembrane region" description="Helical" evidence="1">
    <location>
        <begin position="170"/>
        <end position="192"/>
    </location>
</feature>
<evidence type="ECO:0000313" key="3">
    <source>
        <dbReference type="Proteomes" id="UP000321721"/>
    </source>
</evidence>
<keyword evidence="1" id="KW-0812">Transmembrane</keyword>